<evidence type="ECO:0000313" key="10">
    <source>
        <dbReference type="Proteomes" id="UP000019276"/>
    </source>
</evidence>
<keyword evidence="6 8" id="KW-0472">Membrane</keyword>
<dbReference type="eggNOG" id="COG0848">
    <property type="taxonomic scope" value="Bacteria"/>
</dbReference>
<evidence type="ECO:0000256" key="6">
    <source>
        <dbReference type="ARBA" id="ARBA00023136"/>
    </source>
</evidence>
<dbReference type="OrthoDB" id="5294637at2"/>
<keyword evidence="7" id="KW-0813">Transport</keyword>
<organism evidence="9 10">
    <name type="scientific">Catenovulum agarivorans DS-2</name>
    <dbReference type="NCBI Taxonomy" id="1328313"/>
    <lineage>
        <taxon>Bacteria</taxon>
        <taxon>Pseudomonadati</taxon>
        <taxon>Pseudomonadota</taxon>
        <taxon>Gammaproteobacteria</taxon>
        <taxon>Alteromonadales</taxon>
        <taxon>Alteromonadaceae</taxon>
        <taxon>Catenovulum</taxon>
    </lineage>
</organism>
<keyword evidence="3" id="KW-1003">Cell membrane</keyword>
<dbReference type="AlphaFoldDB" id="W7Q850"/>
<name>W7Q850_9ALTE</name>
<evidence type="ECO:0000256" key="2">
    <source>
        <dbReference type="ARBA" id="ARBA00005811"/>
    </source>
</evidence>
<proteinExistence type="inferred from homology"/>
<evidence type="ECO:0000313" key="9">
    <source>
        <dbReference type="EMBL" id="EWH08151.1"/>
    </source>
</evidence>
<dbReference type="GO" id="GO:0015031">
    <property type="term" value="P:protein transport"/>
    <property type="evidence" value="ECO:0007669"/>
    <property type="project" value="UniProtKB-KW"/>
</dbReference>
<protein>
    <submittedName>
        <fullName evidence="9">Sigma-70 factor</fullName>
    </submittedName>
</protein>
<evidence type="ECO:0000256" key="8">
    <source>
        <dbReference type="SAM" id="Phobius"/>
    </source>
</evidence>
<keyword evidence="5 8" id="KW-1133">Transmembrane helix</keyword>
<comment type="caution">
    <text evidence="9">The sequence shown here is derived from an EMBL/GenBank/DDBJ whole genome shotgun (WGS) entry which is preliminary data.</text>
</comment>
<keyword evidence="4 7" id="KW-0812">Transmembrane</keyword>
<evidence type="ECO:0000256" key="7">
    <source>
        <dbReference type="RuleBase" id="RU003879"/>
    </source>
</evidence>
<feature type="transmembrane region" description="Helical" evidence="8">
    <location>
        <begin position="21"/>
        <end position="41"/>
    </location>
</feature>
<accession>W7Q850</accession>
<evidence type="ECO:0000256" key="4">
    <source>
        <dbReference type="ARBA" id="ARBA00022692"/>
    </source>
</evidence>
<comment type="subcellular location">
    <subcellularLocation>
        <location evidence="1">Cell membrane</location>
        <topology evidence="1">Single-pass membrane protein</topology>
    </subcellularLocation>
    <subcellularLocation>
        <location evidence="7">Cell membrane</location>
        <topology evidence="7">Single-pass type II membrane protein</topology>
    </subcellularLocation>
</comment>
<keyword evidence="7" id="KW-0653">Protein transport</keyword>
<dbReference type="Pfam" id="PF02472">
    <property type="entry name" value="ExbD"/>
    <property type="match status" value="1"/>
</dbReference>
<dbReference type="Proteomes" id="UP000019276">
    <property type="component" value="Unassembled WGS sequence"/>
</dbReference>
<evidence type="ECO:0000256" key="3">
    <source>
        <dbReference type="ARBA" id="ARBA00022475"/>
    </source>
</evidence>
<comment type="similarity">
    <text evidence="2 7">Belongs to the ExbD/TolR family.</text>
</comment>
<dbReference type="EMBL" id="ARZY01000064">
    <property type="protein sequence ID" value="EWH08151.1"/>
    <property type="molecule type" value="Genomic_DNA"/>
</dbReference>
<sequence>MRVSAKVRRQIKHRKRNAAGAKLNLVSLMDIFTILVFFLMVNQSEVRVLQNNKELTLPASVAESLPKENITITVQANKILVHERLVWQGRDKQAALTELDKIKQSIEQELKFHLDKKLQNGSIKAPESGWPVTILGDATTEYALLKEVMAICAEVGYRDLSLAVEQKSKPVQAS</sequence>
<dbReference type="RefSeq" id="WP_035016610.1">
    <property type="nucleotide sequence ID" value="NZ_ARZY01000064.1"/>
</dbReference>
<dbReference type="GO" id="GO:0005886">
    <property type="term" value="C:plasma membrane"/>
    <property type="evidence" value="ECO:0007669"/>
    <property type="project" value="UniProtKB-SubCell"/>
</dbReference>
<reference evidence="9 10" key="1">
    <citation type="journal article" date="2014" name="Genome Announc.">
        <title>Draft Genome Sequence of the Agar-Degrading Bacterium Catenovulum sp. Strain DS-2, Isolated from Intestines of Haliotis diversicolor.</title>
        <authorList>
            <person name="Shan D."/>
            <person name="Li X."/>
            <person name="Gu Z."/>
            <person name="Wei G."/>
            <person name="Gao Z."/>
            <person name="Shao Z."/>
        </authorList>
    </citation>
    <scope>NUCLEOTIDE SEQUENCE [LARGE SCALE GENOMIC DNA]</scope>
    <source>
        <strain evidence="9 10">DS-2</strain>
    </source>
</reference>
<gene>
    <name evidence="9" type="ORF">DS2_18780</name>
</gene>
<keyword evidence="10" id="KW-1185">Reference proteome</keyword>
<evidence type="ECO:0000256" key="5">
    <source>
        <dbReference type="ARBA" id="ARBA00022989"/>
    </source>
</evidence>
<dbReference type="InterPro" id="IPR003400">
    <property type="entry name" value="ExbD"/>
</dbReference>
<dbReference type="PATRIC" id="fig|1328313.3.peg.3835"/>
<dbReference type="STRING" id="1328313.DS2_18780"/>
<dbReference type="GO" id="GO:0022857">
    <property type="term" value="F:transmembrane transporter activity"/>
    <property type="evidence" value="ECO:0007669"/>
    <property type="project" value="InterPro"/>
</dbReference>
<evidence type="ECO:0000256" key="1">
    <source>
        <dbReference type="ARBA" id="ARBA00004162"/>
    </source>
</evidence>